<protein>
    <recommendedName>
        <fullName evidence="4">LptE family protein</fullName>
    </recommendedName>
</protein>
<evidence type="ECO:0000313" key="2">
    <source>
        <dbReference type="EMBL" id="RKX68138.1"/>
    </source>
</evidence>
<dbReference type="AlphaFoldDB" id="A0A660SBG1"/>
<keyword evidence="1" id="KW-0472">Membrane</keyword>
<proteinExistence type="predicted"/>
<comment type="caution">
    <text evidence="2">The sequence shown here is derived from an EMBL/GenBank/DDBJ whole genome shotgun (WGS) entry which is preliminary data.</text>
</comment>
<dbReference type="Pfam" id="PF04390">
    <property type="entry name" value="LptE"/>
    <property type="match status" value="1"/>
</dbReference>
<dbReference type="PROSITE" id="PS51257">
    <property type="entry name" value="PROKAR_LIPOPROTEIN"/>
    <property type="match status" value="1"/>
</dbReference>
<accession>A0A660SBG1</accession>
<keyword evidence="1" id="KW-0812">Transmembrane</keyword>
<dbReference type="InterPro" id="IPR007485">
    <property type="entry name" value="LPS_assembly_LptE"/>
</dbReference>
<organism evidence="2 3">
    <name type="scientific">candidate division TA06 bacterium</name>
    <dbReference type="NCBI Taxonomy" id="2250710"/>
    <lineage>
        <taxon>Bacteria</taxon>
        <taxon>Bacteria division TA06</taxon>
    </lineage>
</organism>
<name>A0A660SBG1_UNCT6</name>
<gene>
    <name evidence="2" type="ORF">DRP44_00230</name>
</gene>
<dbReference type="GO" id="GO:0019867">
    <property type="term" value="C:outer membrane"/>
    <property type="evidence" value="ECO:0007669"/>
    <property type="project" value="InterPro"/>
</dbReference>
<dbReference type="GO" id="GO:0043165">
    <property type="term" value="P:Gram-negative-bacterium-type cell outer membrane assembly"/>
    <property type="evidence" value="ECO:0007669"/>
    <property type="project" value="InterPro"/>
</dbReference>
<keyword evidence="1" id="KW-1133">Transmembrane helix</keyword>
<evidence type="ECO:0008006" key="4">
    <source>
        <dbReference type="Google" id="ProtNLM"/>
    </source>
</evidence>
<evidence type="ECO:0000256" key="1">
    <source>
        <dbReference type="SAM" id="Phobius"/>
    </source>
</evidence>
<dbReference type="Proteomes" id="UP000282321">
    <property type="component" value="Unassembled WGS sequence"/>
</dbReference>
<evidence type="ECO:0000313" key="3">
    <source>
        <dbReference type="Proteomes" id="UP000282321"/>
    </source>
</evidence>
<feature type="transmembrane region" description="Helical" evidence="1">
    <location>
        <begin position="6"/>
        <end position="29"/>
    </location>
</feature>
<reference evidence="2 3" key="1">
    <citation type="submission" date="2018-06" db="EMBL/GenBank/DDBJ databases">
        <title>Extensive metabolic versatility and redundancy in microbially diverse, dynamic hydrothermal sediments.</title>
        <authorList>
            <person name="Dombrowski N."/>
            <person name="Teske A."/>
            <person name="Baker B.J."/>
        </authorList>
    </citation>
    <scope>NUCLEOTIDE SEQUENCE [LARGE SCALE GENOMIC DNA]</scope>
    <source>
        <strain evidence="2">B35_G9</strain>
    </source>
</reference>
<sequence length="166" mass="18565">MYSKTLRINIILFVLIFIGISQGCIYYTFQSGSLTNLKTIVIKPVKNNTLQYGLESIVESALKSGFVKDGRLSLVNSGGDITISSTVKTFKKEAYDYDATQNVKSYKISLTVSVLIEGKGLKKAIYNGEISDWITEDATTFDLEKAKEDVSKKVSDDIIEKIFSYW</sequence>
<dbReference type="EMBL" id="QNBC01000002">
    <property type="protein sequence ID" value="RKX68138.1"/>
    <property type="molecule type" value="Genomic_DNA"/>
</dbReference>